<evidence type="ECO:0000313" key="1">
    <source>
        <dbReference type="EMBL" id="VTR02244.1"/>
    </source>
</evidence>
<dbReference type="Proteomes" id="UP000306562">
    <property type="component" value="Chromosome"/>
</dbReference>
<protein>
    <submittedName>
        <fullName evidence="1">Transcriptional regulator CysB</fullName>
    </submittedName>
</protein>
<sequence length="92" mass="9932">MIKTYVELGMGIGIVAEMAYSAEQDKSIICLEQENLIPPNIASIAVRHGTFLRGYAIAFIQTLIPDLSSEAIRTAVEGSSDMTCLPCVTQPN</sequence>
<gene>
    <name evidence="1" type="primary">cysB_1</name>
    <name evidence="1" type="ORF">NCTC10696_03803</name>
</gene>
<name>A0AAX3IDM5_9PSED</name>
<accession>A0AAX3IDM5</accession>
<dbReference type="EMBL" id="LR590482">
    <property type="protein sequence ID" value="VTR02244.1"/>
    <property type="molecule type" value="Genomic_DNA"/>
</dbReference>
<dbReference type="AlphaFoldDB" id="A0AAX3IDM5"/>
<dbReference type="RefSeq" id="WP_057023588.1">
    <property type="nucleotide sequence ID" value="NZ_CBCSGQ010000015.1"/>
</dbReference>
<reference evidence="1 2" key="1">
    <citation type="submission" date="2019-05" db="EMBL/GenBank/DDBJ databases">
        <authorList>
            <consortium name="Pathogen Informatics"/>
        </authorList>
    </citation>
    <scope>NUCLEOTIDE SEQUENCE [LARGE SCALE GENOMIC DNA]</scope>
    <source>
        <strain evidence="1 2">NCTC10696</strain>
    </source>
</reference>
<evidence type="ECO:0000313" key="2">
    <source>
        <dbReference type="Proteomes" id="UP000306562"/>
    </source>
</evidence>
<dbReference type="Gene3D" id="3.40.190.10">
    <property type="entry name" value="Periplasmic binding protein-like II"/>
    <property type="match status" value="2"/>
</dbReference>
<proteinExistence type="predicted"/>
<organism evidence="1 2">
    <name type="scientific">Pseudomonas synxantha</name>
    <dbReference type="NCBI Taxonomy" id="47883"/>
    <lineage>
        <taxon>Bacteria</taxon>
        <taxon>Pseudomonadati</taxon>
        <taxon>Pseudomonadota</taxon>
        <taxon>Gammaproteobacteria</taxon>
        <taxon>Pseudomonadales</taxon>
        <taxon>Pseudomonadaceae</taxon>
        <taxon>Pseudomonas</taxon>
    </lineage>
</organism>